<keyword evidence="4" id="KW-0689">Ribosomal protein</keyword>
<evidence type="ECO:0000259" key="3">
    <source>
        <dbReference type="PROSITE" id="PS51186"/>
    </source>
</evidence>
<evidence type="ECO:0000313" key="5">
    <source>
        <dbReference type="Proteomes" id="UP000249165"/>
    </source>
</evidence>
<keyword evidence="4" id="KW-0687">Ribonucleoprotein</keyword>
<dbReference type="RefSeq" id="WP_009506262.1">
    <property type="nucleotide sequence ID" value="NZ_LIQE01000003.1"/>
</dbReference>
<accession>A0A327YVQ0</accession>
<dbReference type="PROSITE" id="PS51186">
    <property type="entry name" value="GNAT"/>
    <property type="match status" value="1"/>
</dbReference>
<evidence type="ECO:0000256" key="1">
    <source>
        <dbReference type="ARBA" id="ARBA00022679"/>
    </source>
</evidence>
<dbReference type="InterPro" id="IPR050832">
    <property type="entry name" value="Bact_Acetyltransf"/>
</dbReference>
<dbReference type="Proteomes" id="UP000249165">
    <property type="component" value="Unassembled WGS sequence"/>
</dbReference>
<organism evidence="4 5">
    <name type="scientific">Salipiger aestuarii</name>
    <dbReference type="NCBI Taxonomy" id="568098"/>
    <lineage>
        <taxon>Bacteria</taxon>
        <taxon>Pseudomonadati</taxon>
        <taxon>Pseudomonadota</taxon>
        <taxon>Alphaproteobacteria</taxon>
        <taxon>Rhodobacterales</taxon>
        <taxon>Roseobacteraceae</taxon>
        <taxon>Salipiger</taxon>
    </lineage>
</organism>
<dbReference type="Pfam" id="PF00583">
    <property type="entry name" value="Acetyltransf_1"/>
    <property type="match status" value="1"/>
</dbReference>
<sequence>MLLRPARLSDASSIAAISIEVWIGTYIKRGVSAFFADYALRTFTRENTETLIADPDQTFLVSENADGIDGVLRLARGSPAPVEGCHDVEIATLYVQPRHQGKGIGRALLNAAFELCHDEAAPSVWLATNAENTPAIGFYLATGFRQVGQTQFRIGDQAYPNNVYACRLA</sequence>
<dbReference type="InterPro" id="IPR016181">
    <property type="entry name" value="Acyl_CoA_acyltransferase"/>
</dbReference>
<dbReference type="SUPFAM" id="SSF55729">
    <property type="entry name" value="Acyl-CoA N-acyltransferases (Nat)"/>
    <property type="match status" value="1"/>
</dbReference>
<dbReference type="InterPro" id="IPR000182">
    <property type="entry name" value="GNAT_dom"/>
</dbReference>
<evidence type="ECO:0000256" key="2">
    <source>
        <dbReference type="ARBA" id="ARBA00023315"/>
    </source>
</evidence>
<dbReference type="PANTHER" id="PTHR43877">
    <property type="entry name" value="AMINOALKYLPHOSPHONATE N-ACETYLTRANSFERASE-RELATED-RELATED"/>
    <property type="match status" value="1"/>
</dbReference>
<dbReference type="CDD" id="cd04301">
    <property type="entry name" value="NAT_SF"/>
    <property type="match status" value="1"/>
</dbReference>
<reference evidence="4 5" key="1">
    <citation type="submission" date="2018-06" db="EMBL/GenBank/DDBJ databases">
        <title>Genomic Encyclopedia of Archaeal and Bacterial Type Strains, Phase II (KMG-II): from individual species to whole genera.</title>
        <authorList>
            <person name="Goeker M."/>
        </authorList>
    </citation>
    <scope>NUCLEOTIDE SEQUENCE [LARGE SCALE GENOMIC DNA]</scope>
    <source>
        <strain evidence="4 5">DSM 22011</strain>
    </source>
</reference>
<dbReference type="OrthoDB" id="7205533at2"/>
<dbReference type="GO" id="GO:0005840">
    <property type="term" value="C:ribosome"/>
    <property type="evidence" value="ECO:0007669"/>
    <property type="project" value="UniProtKB-KW"/>
</dbReference>
<keyword evidence="5" id="KW-1185">Reference proteome</keyword>
<evidence type="ECO:0000313" key="4">
    <source>
        <dbReference type="EMBL" id="RAK24037.1"/>
    </source>
</evidence>
<proteinExistence type="predicted"/>
<dbReference type="AlphaFoldDB" id="A0A327YVQ0"/>
<dbReference type="EMBL" id="QLMG01000001">
    <property type="protein sequence ID" value="RAK24037.1"/>
    <property type="molecule type" value="Genomic_DNA"/>
</dbReference>
<dbReference type="Gene3D" id="3.40.630.30">
    <property type="match status" value="1"/>
</dbReference>
<keyword evidence="2" id="KW-0012">Acyltransferase</keyword>
<name>A0A327YVQ0_9RHOB</name>
<protein>
    <submittedName>
        <fullName evidence="4">Ribosomal protein S18 acetylase RimI-like enzyme</fullName>
    </submittedName>
</protein>
<feature type="domain" description="N-acetyltransferase" evidence="3">
    <location>
        <begin position="1"/>
        <end position="166"/>
    </location>
</feature>
<keyword evidence="1" id="KW-0808">Transferase</keyword>
<gene>
    <name evidence="4" type="ORF">ATI53_1001144</name>
</gene>
<dbReference type="GO" id="GO:0016747">
    <property type="term" value="F:acyltransferase activity, transferring groups other than amino-acyl groups"/>
    <property type="evidence" value="ECO:0007669"/>
    <property type="project" value="InterPro"/>
</dbReference>
<dbReference type="PANTHER" id="PTHR43877:SF2">
    <property type="entry name" value="AMINOALKYLPHOSPHONATE N-ACETYLTRANSFERASE-RELATED"/>
    <property type="match status" value="1"/>
</dbReference>
<comment type="caution">
    <text evidence="4">The sequence shown here is derived from an EMBL/GenBank/DDBJ whole genome shotgun (WGS) entry which is preliminary data.</text>
</comment>